<evidence type="ECO:0000313" key="2">
    <source>
        <dbReference type="EMBL" id="NYI99593.1"/>
    </source>
</evidence>
<gene>
    <name evidence="2" type="ORF">HNR19_000292</name>
</gene>
<dbReference type="AlphaFoldDB" id="A0A853BWZ5"/>
<proteinExistence type="predicted"/>
<evidence type="ECO:0000256" key="1">
    <source>
        <dbReference type="SAM" id="Phobius"/>
    </source>
</evidence>
<comment type="caution">
    <text evidence="2">The sequence shown here is derived from an EMBL/GenBank/DDBJ whole genome shotgun (WGS) entry which is preliminary data.</text>
</comment>
<dbReference type="RefSeq" id="WP_179666224.1">
    <property type="nucleotide sequence ID" value="NZ_JACCFP010000001.1"/>
</dbReference>
<evidence type="ECO:0000313" key="3">
    <source>
        <dbReference type="Proteomes" id="UP000530424"/>
    </source>
</evidence>
<feature type="transmembrane region" description="Helical" evidence="1">
    <location>
        <begin position="27"/>
        <end position="46"/>
    </location>
</feature>
<reference evidence="2 3" key="1">
    <citation type="submission" date="2020-07" db="EMBL/GenBank/DDBJ databases">
        <title>Sequencing the genomes of 1000 actinobacteria strains.</title>
        <authorList>
            <person name="Klenk H.-P."/>
        </authorList>
    </citation>
    <scope>NUCLEOTIDE SEQUENCE [LARGE SCALE GENOMIC DNA]</scope>
    <source>
        <strain evidence="2 3">DSM 103833</strain>
    </source>
</reference>
<keyword evidence="3" id="KW-1185">Reference proteome</keyword>
<keyword evidence="1" id="KW-0812">Transmembrane</keyword>
<organism evidence="2 3">
    <name type="scientific">Nocardioides thalensis</name>
    <dbReference type="NCBI Taxonomy" id="1914755"/>
    <lineage>
        <taxon>Bacteria</taxon>
        <taxon>Bacillati</taxon>
        <taxon>Actinomycetota</taxon>
        <taxon>Actinomycetes</taxon>
        <taxon>Propionibacteriales</taxon>
        <taxon>Nocardioidaceae</taxon>
        <taxon>Nocardioides</taxon>
    </lineage>
</organism>
<sequence length="137" mass="15432">MRLPDDDEVYEVDQTYLGPPGRYIAAMRHKAIFAWLVIAPLVLVLLQRLAIPMTLLTGGLAFIFTLWAAMKVADHTNEEVPVAAAARSLWNELTARRPPRNLHSATGVRLGRAIRPRGGWKRYLRRAHQQKEAARVG</sequence>
<protein>
    <submittedName>
        <fullName evidence="2">Uncharacterized protein</fullName>
    </submittedName>
</protein>
<dbReference type="EMBL" id="JACCFP010000001">
    <property type="protein sequence ID" value="NYI99593.1"/>
    <property type="molecule type" value="Genomic_DNA"/>
</dbReference>
<keyword evidence="1" id="KW-0472">Membrane</keyword>
<name>A0A853BWZ5_9ACTN</name>
<accession>A0A853BWZ5</accession>
<dbReference type="Proteomes" id="UP000530424">
    <property type="component" value="Unassembled WGS sequence"/>
</dbReference>
<keyword evidence="1" id="KW-1133">Transmembrane helix</keyword>